<proteinExistence type="predicted"/>
<evidence type="ECO:0000313" key="3">
    <source>
        <dbReference type="Proteomes" id="UP001157418"/>
    </source>
</evidence>
<evidence type="ECO:0000313" key="2">
    <source>
        <dbReference type="EMBL" id="CAH1441441.1"/>
    </source>
</evidence>
<comment type="caution">
    <text evidence="2">The sequence shown here is derived from an EMBL/GenBank/DDBJ whole genome shotgun (WGS) entry which is preliminary data.</text>
</comment>
<gene>
    <name evidence="2" type="ORF">LVIROSA_LOCUS27502</name>
</gene>
<accession>A0AAU9NUD9</accession>
<reference evidence="2 3" key="1">
    <citation type="submission" date="2022-01" db="EMBL/GenBank/DDBJ databases">
        <authorList>
            <person name="Xiong W."/>
            <person name="Schranz E."/>
        </authorList>
    </citation>
    <scope>NUCLEOTIDE SEQUENCE [LARGE SCALE GENOMIC DNA]</scope>
</reference>
<dbReference type="AlphaFoldDB" id="A0AAU9NUD9"/>
<feature type="compositionally biased region" description="Polar residues" evidence="1">
    <location>
        <begin position="99"/>
        <end position="114"/>
    </location>
</feature>
<organism evidence="2 3">
    <name type="scientific">Lactuca virosa</name>
    <dbReference type="NCBI Taxonomy" id="75947"/>
    <lineage>
        <taxon>Eukaryota</taxon>
        <taxon>Viridiplantae</taxon>
        <taxon>Streptophyta</taxon>
        <taxon>Embryophyta</taxon>
        <taxon>Tracheophyta</taxon>
        <taxon>Spermatophyta</taxon>
        <taxon>Magnoliopsida</taxon>
        <taxon>eudicotyledons</taxon>
        <taxon>Gunneridae</taxon>
        <taxon>Pentapetalae</taxon>
        <taxon>asterids</taxon>
        <taxon>campanulids</taxon>
        <taxon>Asterales</taxon>
        <taxon>Asteraceae</taxon>
        <taxon>Cichorioideae</taxon>
        <taxon>Cichorieae</taxon>
        <taxon>Lactucinae</taxon>
        <taxon>Lactuca</taxon>
    </lineage>
</organism>
<protein>
    <submittedName>
        <fullName evidence="2">Uncharacterized protein</fullName>
    </submittedName>
</protein>
<keyword evidence="3" id="KW-1185">Reference proteome</keyword>
<dbReference type="Proteomes" id="UP001157418">
    <property type="component" value="Unassembled WGS sequence"/>
</dbReference>
<name>A0AAU9NUD9_9ASTR</name>
<evidence type="ECO:0000256" key="1">
    <source>
        <dbReference type="SAM" id="MobiDB-lite"/>
    </source>
</evidence>
<feature type="compositionally biased region" description="Polar residues" evidence="1">
    <location>
        <begin position="127"/>
        <end position="137"/>
    </location>
</feature>
<dbReference type="EMBL" id="CAKMRJ010005412">
    <property type="protein sequence ID" value="CAH1441441.1"/>
    <property type="molecule type" value="Genomic_DNA"/>
</dbReference>
<feature type="region of interest" description="Disordered" evidence="1">
    <location>
        <begin position="98"/>
        <end position="137"/>
    </location>
</feature>
<sequence length="137" mass="15192">MSKGKSKLPEYEFVDVVQLQNRVFDLEQNFAEKDLIIGKHDIQISELEKLKSYKDSKISELKANIGGLTARFFDLKQSLFQKFGDEFQPLSAEGEKIIASSSGLADPTSQSSSERAARPAPDPNLDTFLSSASFSAR</sequence>